<dbReference type="Proteomes" id="UP000011080">
    <property type="component" value="Unassembled WGS sequence"/>
</dbReference>
<dbReference type="PANTHER" id="PTHR31666:SF0">
    <property type="entry name" value="PROTEIN EOLA1-RELATED"/>
    <property type="match status" value="1"/>
</dbReference>
<accession>L8HTP6</accession>
<dbReference type="PANTHER" id="PTHR31666">
    <property type="entry name" value="PROTEIN CXORF40A-RELATED"/>
    <property type="match status" value="1"/>
</dbReference>
<organism evidence="1 2">
    <name type="scientific">Bos mutus</name>
    <name type="common">wild yak</name>
    <dbReference type="NCBI Taxonomy" id="72004"/>
    <lineage>
        <taxon>Eukaryota</taxon>
        <taxon>Metazoa</taxon>
        <taxon>Chordata</taxon>
        <taxon>Craniata</taxon>
        <taxon>Vertebrata</taxon>
        <taxon>Euteleostomi</taxon>
        <taxon>Mammalia</taxon>
        <taxon>Eutheria</taxon>
        <taxon>Laurasiatheria</taxon>
        <taxon>Artiodactyla</taxon>
        <taxon>Ruminantia</taxon>
        <taxon>Pecora</taxon>
        <taxon>Bovidae</taxon>
        <taxon>Bovinae</taxon>
        <taxon>Bos</taxon>
    </lineage>
</organism>
<dbReference type="InterPro" id="IPR033615">
    <property type="entry name" value="EOLA1/EOLA2"/>
</dbReference>
<dbReference type="EMBL" id="JH883477">
    <property type="protein sequence ID" value="ELR46412.1"/>
    <property type="molecule type" value="Genomic_DNA"/>
</dbReference>
<gene>
    <name evidence="1" type="ORF">M91_13571</name>
</gene>
<sequence length="138" mass="15170">MSPTWIRALLRDGDQFSCRVTMGKGEAPQQHLSAGPIEVEELENQALLPNLQQKYLTVLADPRWLLQPVPGRAGKDIFQVDTLKHLIPFVGEACPGWAVEGRVTERPAHGDTIQSQLCPVRAGLVWSDSAPPWGVLPT</sequence>
<protein>
    <submittedName>
        <fullName evidence="1">Uncharacterized protein</fullName>
    </submittedName>
</protein>
<evidence type="ECO:0000313" key="1">
    <source>
        <dbReference type="EMBL" id="ELR46412.1"/>
    </source>
</evidence>
<dbReference type="AlphaFoldDB" id="L8HTP6"/>
<reference evidence="1 2" key="1">
    <citation type="journal article" date="2012" name="Nat. Genet.">
        <title>The yak genome and adaptation to life at high altitude.</title>
        <authorList>
            <person name="Qiu Q."/>
            <person name="Zhang G."/>
            <person name="Ma T."/>
            <person name="Qian W."/>
            <person name="Wang J."/>
            <person name="Ye Z."/>
            <person name="Cao C."/>
            <person name="Hu Q."/>
            <person name="Kim J."/>
            <person name="Larkin D.M."/>
            <person name="Auvil L."/>
            <person name="Capitanu B."/>
            <person name="Ma J."/>
            <person name="Lewin H.A."/>
            <person name="Qian X."/>
            <person name="Lang Y."/>
            <person name="Zhou R."/>
            <person name="Wang L."/>
            <person name="Wang K."/>
            <person name="Xia J."/>
            <person name="Liao S."/>
            <person name="Pan S."/>
            <person name="Lu X."/>
            <person name="Hou H."/>
            <person name="Wang Y."/>
            <person name="Zang X."/>
            <person name="Yin Y."/>
            <person name="Ma H."/>
            <person name="Zhang J."/>
            <person name="Wang Z."/>
            <person name="Zhang Y."/>
            <person name="Zhang D."/>
            <person name="Yonezawa T."/>
            <person name="Hasegawa M."/>
            <person name="Zhong Y."/>
            <person name="Liu W."/>
            <person name="Zhang Y."/>
            <person name="Huang Z."/>
            <person name="Zhang S."/>
            <person name="Long R."/>
            <person name="Yang H."/>
            <person name="Wang J."/>
            <person name="Lenstra J.A."/>
            <person name="Cooper D.N."/>
            <person name="Wu Y."/>
            <person name="Wang J."/>
            <person name="Shi P."/>
            <person name="Wang J."/>
            <person name="Liu J."/>
        </authorList>
    </citation>
    <scope>NUCLEOTIDE SEQUENCE [LARGE SCALE GENOMIC DNA]</scope>
    <source>
        <strain evidence="2">yakQH1</strain>
    </source>
</reference>
<proteinExistence type="predicted"/>
<evidence type="ECO:0000313" key="2">
    <source>
        <dbReference type="Proteomes" id="UP000011080"/>
    </source>
</evidence>
<name>L8HTP6_9CETA</name>